<dbReference type="AlphaFoldDB" id="A0A6A5K0R8"/>
<sequence>MAIQELDKIPPETTSCDNQLSLSYPPITVTRRRRHNDGKAGCAETPLLEALRLKTTTRSDRSAISLKQPFMQPANLRCHSRSSGSSAPLLVQGLCKAFALACKPHILFLRDQLEQRVLSLSNKTTSTLQTSGRYVKAIGASRCRKPGQQRT</sequence>
<evidence type="ECO:0000313" key="2">
    <source>
        <dbReference type="Proteomes" id="UP000800040"/>
    </source>
</evidence>
<name>A0A6A5K0R8_9PLEO</name>
<reference evidence="1" key="1">
    <citation type="submission" date="2020-01" db="EMBL/GenBank/DDBJ databases">
        <authorList>
            <consortium name="DOE Joint Genome Institute"/>
            <person name="Haridas S."/>
            <person name="Albert R."/>
            <person name="Binder M."/>
            <person name="Bloem J."/>
            <person name="Labutti K."/>
            <person name="Salamov A."/>
            <person name="Andreopoulos B."/>
            <person name="Baker S.E."/>
            <person name="Barry K."/>
            <person name="Bills G."/>
            <person name="Bluhm B.H."/>
            <person name="Cannon C."/>
            <person name="Castanera R."/>
            <person name="Culley D.E."/>
            <person name="Daum C."/>
            <person name="Ezra D."/>
            <person name="Gonzalez J.B."/>
            <person name="Henrissat B."/>
            <person name="Kuo A."/>
            <person name="Liang C."/>
            <person name="Lipzen A."/>
            <person name="Lutzoni F."/>
            <person name="Magnuson J."/>
            <person name="Mondo S."/>
            <person name="Nolan M."/>
            <person name="Ohm R."/>
            <person name="Pangilinan J."/>
            <person name="Park H.-J."/>
            <person name="Ramirez L."/>
            <person name="Alfaro M."/>
            <person name="Sun H."/>
            <person name="Tritt A."/>
            <person name="Yoshinaga Y."/>
            <person name="Zwiers L.-H."/>
            <person name="Turgeon B.G."/>
            <person name="Goodwin S.B."/>
            <person name="Spatafora J.W."/>
            <person name="Crous P.W."/>
            <person name="Grigoriev I.V."/>
        </authorList>
    </citation>
    <scope>NUCLEOTIDE SEQUENCE</scope>
    <source>
        <strain evidence="1">P77</strain>
    </source>
</reference>
<evidence type="ECO:0000313" key="1">
    <source>
        <dbReference type="EMBL" id="KAF1829790.1"/>
    </source>
</evidence>
<keyword evidence="2" id="KW-1185">Reference proteome</keyword>
<proteinExistence type="predicted"/>
<dbReference type="EMBL" id="ML975424">
    <property type="protein sequence ID" value="KAF1829790.1"/>
    <property type="molecule type" value="Genomic_DNA"/>
</dbReference>
<accession>A0A6A5K0R8</accession>
<gene>
    <name evidence="1" type="ORF">BDW02DRAFT_132970</name>
</gene>
<dbReference type="Proteomes" id="UP000800040">
    <property type="component" value="Unassembled WGS sequence"/>
</dbReference>
<organism evidence="1 2">
    <name type="scientific">Decorospora gaudefroyi</name>
    <dbReference type="NCBI Taxonomy" id="184978"/>
    <lineage>
        <taxon>Eukaryota</taxon>
        <taxon>Fungi</taxon>
        <taxon>Dikarya</taxon>
        <taxon>Ascomycota</taxon>
        <taxon>Pezizomycotina</taxon>
        <taxon>Dothideomycetes</taxon>
        <taxon>Pleosporomycetidae</taxon>
        <taxon>Pleosporales</taxon>
        <taxon>Pleosporineae</taxon>
        <taxon>Pleosporaceae</taxon>
        <taxon>Decorospora</taxon>
    </lineage>
</organism>
<protein>
    <submittedName>
        <fullName evidence="1">Uncharacterized protein</fullName>
    </submittedName>
</protein>